<organism evidence="1 2">
    <name type="scientific">Neofusicoccum parvum</name>
    <dbReference type="NCBI Taxonomy" id="310453"/>
    <lineage>
        <taxon>Eukaryota</taxon>
        <taxon>Fungi</taxon>
        <taxon>Dikarya</taxon>
        <taxon>Ascomycota</taxon>
        <taxon>Pezizomycotina</taxon>
        <taxon>Dothideomycetes</taxon>
        <taxon>Dothideomycetes incertae sedis</taxon>
        <taxon>Botryosphaeriales</taxon>
        <taxon>Botryosphaeriaceae</taxon>
        <taxon>Neofusicoccum</taxon>
    </lineage>
</organism>
<evidence type="ECO:0000313" key="1">
    <source>
        <dbReference type="EMBL" id="GME49779.1"/>
    </source>
</evidence>
<protein>
    <submittedName>
        <fullName evidence="1">FAD binding domain containing protein</fullName>
    </submittedName>
</protein>
<dbReference type="EMBL" id="BSXG01000158">
    <property type="protein sequence ID" value="GME49779.1"/>
    <property type="molecule type" value="Genomic_DNA"/>
</dbReference>
<gene>
    <name evidence="1" type="primary">g1927</name>
    <name evidence="1" type="ORF">NpPPO83_00001927</name>
</gene>
<comment type="caution">
    <text evidence="1">The sequence shown here is derived from an EMBL/GenBank/DDBJ whole genome shotgun (WGS) entry which is preliminary data.</text>
</comment>
<keyword evidence="2" id="KW-1185">Reference proteome</keyword>
<accession>A0ACB5SNH6</accession>
<dbReference type="Proteomes" id="UP001165186">
    <property type="component" value="Unassembled WGS sequence"/>
</dbReference>
<evidence type="ECO:0000313" key="2">
    <source>
        <dbReference type="Proteomes" id="UP001165186"/>
    </source>
</evidence>
<sequence length="347" mass="38058">MPGAGGLTVGGGISFFNARVGFVCDSVANFEIVLASGEIVNANKEENADLWQALKGGSNNFGIVTRIDMMTFENGGDLWGGFIYYDNSTAEQHVKAFTHFVDKIESDPNASNILFTATSPVSSAGEIIFLTSPVYTKPVERPPIYDELLAIPGNLTNFTTTVGIRNMSTLVGTVQPASGFRQIFRTCTFQNDERVLMKALELSADWTERFKHESIEGDWVSATQFHPIPKIFSERSVERGGNVLGLERFSSNLVVFLAVFTWEDATKDSLFHSAAEQLIGDVVEFSRSLGKDNEWIYLNYADKDQNPLESYGPENVAKIRAAAAKYDPDGIFQTLVPGGFKISGVSQ</sequence>
<name>A0ACB5SNH6_9PEZI</name>
<proteinExistence type="predicted"/>
<reference evidence="1" key="1">
    <citation type="submission" date="2024-09" db="EMBL/GenBank/DDBJ databases">
        <title>Draft Genome Sequences of Neofusicoccum parvum.</title>
        <authorList>
            <person name="Ashida A."/>
            <person name="Camagna M."/>
            <person name="Tanaka A."/>
            <person name="Takemoto D."/>
        </authorList>
    </citation>
    <scope>NUCLEOTIDE SEQUENCE</scope>
    <source>
        <strain evidence="1">PPO83</strain>
    </source>
</reference>